<evidence type="ECO:0000313" key="2">
    <source>
        <dbReference type="Proteomes" id="UP000476411"/>
    </source>
</evidence>
<dbReference type="KEGG" id="chih:GWR21_17170"/>
<name>A0A6B9ZJL3_9BACT</name>
<keyword evidence="2" id="KW-1185">Reference proteome</keyword>
<sequence length="58" mass="6651">MSLLADYLGQLSNLYNDGIYYATWLEFFNSVVIHNLVFPNTAYNFLGFIELKVISLPS</sequence>
<dbReference type="InterPro" id="IPR041055">
    <property type="entry name" value="Kinase-PolyVal"/>
</dbReference>
<accession>A0A6B9ZJL3</accession>
<proteinExistence type="predicted"/>
<protein>
    <submittedName>
        <fullName evidence="1">Uncharacterized protein</fullName>
    </submittedName>
</protein>
<reference evidence="1 2" key="1">
    <citation type="submission" date="2020-01" db="EMBL/GenBank/DDBJ databases">
        <title>Complete genome sequence of Chitinophaga sp. H33E-04 isolated from quinoa roots.</title>
        <authorList>
            <person name="Weon H.-Y."/>
            <person name="Lee S.A."/>
        </authorList>
    </citation>
    <scope>NUCLEOTIDE SEQUENCE [LARGE SCALE GENOMIC DNA]</scope>
    <source>
        <strain evidence="1 2">H33E-04</strain>
    </source>
</reference>
<dbReference type="AlphaFoldDB" id="A0A6B9ZJL3"/>
<gene>
    <name evidence="1" type="ORF">GWR21_17170</name>
</gene>
<dbReference type="Proteomes" id="UP000476411">
    <property type="component" value="Chromosome"/>
</dbReference>
<organism evidence="1 2">
    <name type="scientific">Chitinophaga agri</name>
    <dbReference type="NCBI Taxonomy" id="2703787"/>
    <lineage>
        <taxon>Bacteria</taxon>
        <taxon>Pseudomonadati</taxon>
        <taxon>Bacteroidota</taxon>
        <taxon>Chitinophagia</taxon>
        <taxon>Chitinophagales</taxon>
        <taxon>Chitinophagaceae</taxon>
        <taxon>Chitinophaga</taxon>
    </lineage>
</organism>
<dbReference type="EMBL" id="CP048113">
    <property type="protein sequence ID" value="QHS61265.1"/>
    <property type="molecule type" value="Genomic_DNA"/>
</dbReference>
<dbReference type="Pfam" id="PF18762">
    <property type="entry name" value="Kinase-PolyVal"/>
    <property type="match status" value="1"/>
</dbReference>
<evidence type="ECO:0000313" key="1">
    <source>
        <dbReference type="EMBL" id="QHS61265.1"/>
    </source>
</evidence>